<proteinExistence type="predicted"/>
<sequence>MMGDDGLSAAGRDTETGFLDVAANALAVMILATMLLVVVAAPLRLPGDTPPDTHEARLRFPTDSDPVMRPLYRYFLVSDAGVVAIDLDGLARACMAAAGDARTAQGQMGLIVDRRARRDWNHYRASLRPDYAVLKAQSRQLDVEELAAFVATLGEDYARARVSPTFLVLPDGLATVAPIYWALREAGTPVRWFAARYEAAIPFEHSARVFELPGALD</sequence>
<evidence type="ECO:0000256" key="1">
    <source>
        <dbReference type="SAM" id="Phobius"/>
    </source>
</evidence>
<keyword evidence="3" id="KW-1185">Reference proteome</keyword>
<feature type="transmembrane region" description="Helical" evidence="1">
    <location>
        <begin position="21"/>
        <end position="43"/>
    </location>
</feature>
<keyword evidence="1" id="KW-1133">Transmembrane helix</keyword>
<evidence type="ECO:0000313" key="3">
    <source>
        <dbReference type="Proteomes" id="UP000740754"/>
    </source>
</evidence>
<reference evidence="2 3" key="1">
    <citation type="submission" date="2020-04" db="EMBL/GenBank/DDBJ databases">
        <title>Draft Whole-Genome sequence of Marichromatium bheemlicum DSM 18632, type strain.</title>
        <authorList>
            <person name="Kyndt J.A."/>
            <person name="Meyer T.E."/>
        </authorList>
    </citation>
    <scope>NUCLEOTIDE SEQUENCE [LARGE SCALE GENOMIC DNA]</scope>
    <source>
        <strain evidence="2 3">DSM 18632</strain>
    </source>
</reference>
<dbReference type="EMBL" id="JAAXKX010000001">
    <property type="protein sequence ID" value="NKN31686.1"/>
    <property type="molecule type" value="Genomic_DNA"/>
</dbReference>
<dbReference type="Proteomes" id="UP000740754">
    <property type="component" value="Unassembled WGS sequence"/>
</dbReference>
<gene>
    <name evidence="2" type="ORF">HF203_00400</name>
</gene>
<protein>
    <submittedName>
        <fullName evidence="2">Uncharacterized protein</fullName>
    </submittedName>
</protein>
<organism evidence="2 3">
    <name type="scientific">Marichromatium bheemlicum</name>
    <dbReference type="NCBI Taxonomy" id="365339"/>
    <lineage>
        <taxon>Bacteria</taxon>
        <taxon>Pseudomonadati</taxon>
        <taxon>Pseudomonadota</taxon>
        <taxon>Gammaproteobacteria</taxon>
        <taxon>Chromatiales</taxon>
        <taxon>Chromatiaceae</taxon>
        <taxon>Marichromatium</taxon>
    </lineage>
</organism>
<comment type="caution">
    <text evidence="2">The sequence shown here is derived from an EMBL/GenBank/DDBJ whole genome shotgun (WGS) entry which is preliminary data.</text>
</comment>
<keyword evidence="1" id="KW-0472">Membrane</keyword>
<accession>A0ABX1I6A0</accession>
<name>A0ABX1I6A0_9GAMM</name>
<evidence type="ECO:0000313" key="2">
    <source>
        <dbReference type="EMBL" id="NKN31686.1"/>
    </source>
</evidence>
<dbReference type="RefSeq" id="WP_168665469.1">
    <property type="nucleotide sequence ID" value="NZ_JAAXKX010000001.1"/>
</dbReference>
<keyword evidence="1" id="KW-0812">Transmembrane</keyword>